<dbReference type="GO" id="GO:0006400">
    <property type="term" value="P:tRNA modification"/>
    <property type="evidence" value="ECO:0007669"/>
    <property type="project" value="UniProtKB-UniRule"/>
</dbReference>
<dbReference type="GO" id="GO:0032267">
    <property type="term" value="F:tRNA(Ile)-lysidine synthase activity"/>
    <property type="evidence" value="ECO:0007669"/>
    <property type="project" value="UniProtKB-EC"/>
</dbReference>
<feature type="binding site" evidence="8">
    <location>
        <begin position="31"/>
        <end position="36"/>
    </location>
    <ligand>
        <name>ATP</name>
        <dbReference type="ChEBI" id="CHEBI:30616"/>
    </ligand>
</feature>
<dbReference type="SMART" id="SM00977">
    <property type="entry name" value="TilS_C"/>
    <property type="match status" value="1"/>
</dbReference>
<dbReference type="InterPro" id="IPR012795">
    <property type="entry name" value="tRNA_Ile_lys_synt_N"/>
</dbReference>
<dbReference type="InterPro" id="IPR014729">
    <property type="entry name" value="Rossmann-like_a/b/a_fold"/>
</dbReference>
<dbReference type="PANTHER" id="PTHR43033:SF1">
    <property type="entry name" value="TRNA(ILE)-LYSIDINE SYNTHASE-RELATED"/>
    <property type="match status" value="1"/>
</dbReference>
<dbReference type="CDD" id="cd01992">
    <property type="entry name" value="TilS_N"/>
    <property type="match status" value="1"/>
</dbReference>
<dbReference type="KEGG" id="ttz:FHG85_05380"/>
<dbReference type="NCBIfam" id="TIGR02433">
    <property type="entry name" value="lysidine_TilS_C"/>
    <property type="match status" value="1"/>
</dbReference>
<dbReference type="PANTHER" id="PTHR43033">
    <property type="entry name" value="TRNA(ILE)-LYSIDINE SYNTHASE-RELATED"/>
    <property type="match status" value="1"/>
</dbReference>
<dbReference type="GO" id="GO:0005524">
    <property type="term" value="F:ATP binding"/>
    <property type="evidence" value="ECO:0007669"/>
    <property type="project" value="UniProtKB-UniRule"/>
</dbReference>
<evidence type="ECO:0000256" key="3">
    <source>
        <dbReference type="ARBA" id="ARBA00022598"/>
    </source>
</evidence>
<keyword evidence="3 8" id="KW-0436">Ligase</keyword>
<evidence type="ECO:0000256" key="6">
    <source>
        <dbReference type="ARBA" id="ARBA00022840"/>
    </source>
</evidence>
<evidence type="ECO:0000256" key="4">
    <source>
        <dbReference type="ARBA" id="ARBA00022694"/>
    </source>
</evidence>
<keyword evidence="6 8" id="KW-0067">ATP-binding</keyword>
<dbReference type="SUPFAM" id="SSF52402">
    <property type="entry name" value="Adenine nucleotide alpha hydrolases-like"/>
    <property type="match status" value="1"/>
</dbReference>
<dbReference type="HAMAP" id="MF_01161">
    <property type="entry name" value="tRNA_Ile_lys_synt"/>
    <property type="match status" value="1"/>
</dbReference>
<evidence type="ECO:0000256" key="1">
    <source>
        <dbReference type="ARBA" id="ARBA00004496"/>
    </source>
</evidence>
<evidence type="ECO:0000256" key="5">
    <source>
        <dbReference type="ARBA" id="ARBA00022741"/>
    </source>
</evidence>
<evidence type="ECO:0000256" key="8">
    <source>
        <dbReference type="HAMAP-Rule" id="MF_01161"/>
    </source>
</evidence>
<evidence type="ECO:0000313" key="10">
    <source>
        <dbReference type="EMBL" id="QKG79715.1"/>
    </source>
</evidence>
<dbReference type="Proteomes" id="UP000500961">
    <property type="component" value="Chromosome"/>
</dbReference>
<dbReference type="InterPro" id="IPR011063">
    <property type="entry name" value="TilS/TtcA_N"/>
</dbReference>
<comment type="catalytic activity">
    <reaction evidence="7 8">
        <text>cytidine(34) in tRNA(Ile2) + L-lysine + ATP = lysidine(34) in tRNA(Ile2) + AMP + diphosphate + H(+)</text>
        <dbReference type="Rhea" id="RHEA:43744"/>
        <dbReference type="Rhea" id="RHEA-COMP:10625"/>
        <dbReference type="Rhea" id="RHEA-COMP:10670"/>
        <dbReference type="ChEBI" id="CHEBI:15378"/>
        <dbReference type="ChEBI" id="CHEBI:30616"/>
        <dbReference type="ChEBI" id="CHEBI:32551"/>
        <dbReference type="ChEBI" id="CHEBI:33019"/>
        <dbReference type="ChEBI" id="CHEBI:82748"/>
        <dbReference type="ChEBI" id="CHEBI:83665"/>
        <dbReference type="ChEBI" id="CHEBI:456215"/>
        <dbReference type="EC" id="6.3.4.19"/>
    </reaction>
</comment>
<dbReference type="EC" id="6.3.4.19" evidence="8"/>
<dbReference type="GO" id="GO:0005737">
    <property type="term" value="C:cytoplasm"/>
    <property type="evidence" value="ECO:0007669"/>
    <property type="project" value="UniProtKB-SubCell"/>
</dbReference>
<organism evidence="10 11">
    <name type="scientific">Tenuifilum thalassicum</name>
    <dbReference type="NCBI Taxonomy" id="2590900"/>
    <lineage>
        <taxon>Bacteria</taxon>
        <taxon>Pseudomonadati</taxon>
        <taxon>Bacteroidota</taxon>
        <taxon>Bacteroidia</taxon>
        <taxon>Bacteroidales</taxon>
        <taxon>Tenuifilaceae</taxon>
        <taxon>Tenuifilum</taxon>
    </lineage>
</organism>
<dbReference type="Pfam" id="PF11734">
    <property type="entry name" value="TilS_C"/>
    <property type="match status" value="1"/>
</dbReference>
<keyword evidence="4 8" id="KW-0819">tRNA processing</keyword>
<keyword evidence="11" id="KW-1185">Reference proteome</keyword>
<evidence type="ECO:0000313" key="11">
    <source>
        <dbReference type="Proteomes" id="UP000500961"/>
    </source>
</evidence>
<comment type="domain">
    <text evidence="8">The N-terminal region contains the highly conserved SGGXDS motif, predicted to be a P-loop motif involved in ATP binding.</text>
</comment>
<gene>
    <name evidence="8 10" type="primary">tilS</name>
    <name evidence="10" type="ORF">FHG85_05380</name>
</gene>
<accession>A0A7D3XKP1</accession>
<feature type="domain" description="Lysidine-tRNA(Ile) synthetase C-terminal" evidence="9">
    <location>
        <begin position="371"/>
        <end position="443"/>
    </location>
</feature>
<keyword evidence="5 8" id="KW-0547">Nucleotide-binding</keyword>
<dbReference type="Gene3D" id="3.40.50.620">
    <property type="entry name" value="HUPs"/>
    <property type="match status" value="1"/>
</dbReference>
<comment type="function">
    <text evidence="8">Ligates lysine onto the cytidine present at position 34 of the AUA codon-specific tRNA(Ile) that contains the anticodon CAU, in an ATP-dependent manner. Cytidine is converted to lysidine, thus changing the amino acid specificity of the tRNA from methionine to isoleucine.</text>
</comment>
<dbReference type="EMBL" id="CP041345">
    <property type="protein sequence ID" value="QKG79715.1"/>
    <property type="molecule type" value="Genomic_DNA"/>
</dbReference>
<dbReference type="InterPro" id="IPR012796">
    <property type="entry name" value="Lysidine-tRNA-synth_C"/>
</dbReference>
<dbReference type="SUPFAM" id="SSF56037">
    <property type="entry name" value="PheT/TilS domain"/>
    <property type="match status" value="1"/>
</dbReference>
<evidence type="ECO:0000256" key="7">
    <source>
        <dbReference type="ARBA" id="ARBA00048539"/>
    </source>
</evidence>
<dbReference type="Pfam" id="PF01171">
    <property type="entry name" value="ATP_bind_3"/>
    <property type="match status" value="1"/>
</dbReference>
<evidence type="ECO:0000256" key="2">
    <source>
        <dbReference type="ARBA" id="ARBA00022490"/>
    </source>
</evidence>
<proteinExistence type="inferred from homology"/>
<dbReference type="InterPro" id="IPR012094">
    <property type="entry name" value="tRNA_Ile_lys_synt"/>
</dbReference>
<dbReference type="NCBIfam" id="TIGR02432">
    <property type="entry name" value="lysidine_TilS_N"/>
    <property type="match status" value="1"/>
</dbReference>
<protein>
    <recommendedName>
        <fullName evidence="8">tRNA(Ile)-lysidine synthase</fullName>
        <ecNumber evidence="8">6.3.4.19</ecNumber>
    </recommendedName>
    <alternativeName>
        <fullName evidence="8">tRNA(Ile)-2-lysyl-cytidine synthase</fullName>
    </alternativeName>
    <alternativeName>
        <fullName evidence="8">tRNA(Ile)-lysidine synthetase</fullName>
    </alternativeName>
</protein>
<reference evidence="10 11" key="1">
    <citation type="submission" date="2019-07" db="EMBL/GenBank/DDBJ databases">
        <title>Thalassofilum flectens gen. nov., sp. nov., a novel moderate thermophilic anaerobe from a shallow sea hot spring in Kunashir Island (Russia), representing a new family in the order Bacteroidales, and proposal of Thalassofilacea fam. nov.</title>
        <authorList>
            <person name="Kochetkova T.V."/>
            <person name="Podosokorskaya O.A."/>
            <person name="Novikov A."/>
            <person name="Elcheninov A.G."/>
            <person name="Toshchakov S.V."/>
            <person name="Kublanov I.V."/>
        </authorList>
    </citation>
    <scope>NUCLEOTIDE SEQUENCE [LARGE SCALE GENOMIC DNA]</scope>
    <source>
        <strain evidence="10 11">38-H</strain>
    </source>
</reference>
<comment type="similarity">
    <text evidence="8">Belongs to the tRNA(Ile)-lysidine synthase family.</text>
</comment>
<name>A0A7D3XKP1_9BACT</name>
<evidence type="ECO:0000259" key="9">
    <source>
        <dbReference type="SMART" id="SM00977"/>
    </source>
</evidence>
<keyword evidence="2 8" id="KW-0963">Cytoplasm</keyword>
<sequence>MPSLMLKSKFLDFISEHNLFSEHDKLLVGVSGGIDSMVLLHLLVNSGFNVGVSHCNFNLRGEESDADEQFVRYHCLMNGIPIHTIAFDTKQYALENGLSIQVAARELRYNYFDEICKEHKYSHIAIAHNLNDSVETVLLNLARGTGLKGLTGIKPVNGKIIRPLLFATRSQIADYAKENNISFREDSSNASTKYKRNFIRHKVMPLLRELNPSADYSIYNTAQHLNEAQILVERQLAQIQEDLISVNDDKVLIDIEKLLKESAGNYFLVNFLATYGFTPFQAAEAYKLTASSPGSRVESESHVVYRDRSYLILQHKQLQNDDVGVTIAANDTFIESPVKLSINIVDYTEGYTLEKDMNVANLDFQKLKFPLTIRKWKPGDRFVPFGMKGFKKVSDFLVDNKVPLADKNNVYVLTTAGEIAWVIGYRIDNRFSLSESSNKIFKIKLLVSN</sequence>
<dbReference type="AlphaFoldDB" id="A0A7D3XKP1"/>
<comment type="subcellular location">
    <subcellularLocation>
        <location evidence="1 8">Cytoplasm</location>
    </subcellularLocation>
</comment>